<dbReference type="EMBL" id="JAEPWM010000006">
    <property type="protein sequence ID" value="MBK6007638.1"/>
    <property type="molecule type" value="Genomic_DNA"/>
</dbReference>
<dbReference type="InterPro" id="IPR029045">
    <property type="entry name" value="ClpP/crotonase-like_dom_sf"/>
</dbReference>
<dbReference type="Gene3D" id="3.90.226.10">
    <property type="entry name" value="2-enoyl-CoA Hydratase, Chain A, domain 1"/>
    <property type="match status" value="1"/>
</dbReference>
<accession>A0A934WNJ6</accession>
<dbReference type="RefSeq" id="WP_201173501.1">
    <property type="nucleotide sequence ID" value="NZ_JAEPWM010000006.1"/>
</dbReference>
<organism evidence="2 3">
    <name type="scientific">Ramlibacter ginsenosidimutans</name>
    <dbReference type="NCBI Taxonomy" id="502333"/>
    <lineage>
        <taxon>Bacteria</taxon>
        <taxon>Pseudomonadati</taxon>
        <taxon>Pseudomonadota</taxon>
        <taxon>Betaproteobacteria</taxon>
        <taxon>Burkholderiales</taxon>
        <taxon>Comamonadaceae</taxon>
        <taxon>Ramlibacter</taxon>
    </lineage>
</organism>
<dbReference type="Gene3D" id="1.10.12.10">
    <property type="entry name" value="Lyase 2-enoyl-coa Hydratase, Chain A, domain 2"/>
    <property type="match status" value="1"/>
</dbReference>
<dbReference type="CDD" id="cd06558">
    <property type="entry name" value="crotonase-like"/>
    <property type="match status" value="1"/>
</dbReference>
<dbReference type="SUPFAM" id="SSF52096">
    <property type="entry name" value="ClpP/crotonase"/>
    <property type="match status" value="1"/>
</dbReference>
<dbReference type="PANTHER" id="PTHR43459">
    <property type="entry name" value="ENOYL-COA HYDRATASE"/>
    <property type="match status" value="1"/>
</dbReference>
<gene>
    <name evidence="2" type="ORF">JJB11_16180</name>
</gene>
<dbReference type="GO" id="GO:0003824">
    <property type="term" value="F:catalytic activity"/>
    <property type="evidence" value="ECO:0007669"/>
    <property type="project" value="UniProtKB-ARBA"/>
</dbReference>
<comment type="caution">
    <text evidence="2">The sequence shown here is derived from an EMBL/GenBank/DDBJ whole genome shotgun (WGS) entry which is preliminary data.</text>
</comment>
<evidence type="ECO:0000313" key="3">
    <source>
        <dbReference type="Proteomes" id="UP000630528"/>
    </source>
</evidence>
<reference evidence="2" key="1">
    <citation type="journal article" date="2012" name="J. Microbiol. Biotechnol.">
        <title>Ramlibacter ginsenosidimutans sp. nov., with ginsenoside-converting activity.</title>
        <authorList>
            <person name="Wang L."/>
            <person name="An D.S."/>
            <person name="Kim S.G."/>
            <person name="Jin F.X."/>
            <person name="Kim S.C."/>
            <person name="Lee S.T."/>
            <person name="Im W.T."/>
        </authorList>
    </citation>
    <scope>NUCLEOTIDE SEQUENCE</scope>
    <source>
        <strain evidence="2">KACC 17527</strain>
    </source>
</reference>
<sequence length="267" mass="28842">MSGYLLYDQTAEGVAVVTMNRPEERNALTEEHQMLEFVELCARIRRDRSVKALVLTGAGSAFSAGGNLKNMRDKKGFSAGQPADIRDAYRNGIQQIPLALYELDVPTIAAVNGPAIGAGMDLTCMCDIRIASERASFASSFVKLGIVPGDGGAWLLARTIGQPKAMELMLTGDTFDAARALELGLVSRVVPHDELMPQALALAGRIAANPARTVRLTKRLLRESDHMSLATSLEMAAAYQALAHYTPDHDEAVLAFLEKRKPAFTGR</sequence>
<reference evidence="2" key="2">
    <citation type="submission" date="2021-01" db="EMBL/GenBank/DDBJ databases">
        <authorList>
            <person name="Kang M."/>
        </authorList>
    </citation>
    <scope>NUCLEOTIDE SEQUENCE</scope>
    <source>
        <strain evidence="2">KACC 17527</strain>
    </source>
</reference>
<dbReference type="InterPro" id="IPR001753">
    <property type="entry name" value="Enoyl-CoA_hydra/iso"/>
</dbReference>
<dbReference type="AlphaFoldDB" id="A0A934WNJ6"/>
<dbReference type="Proteomes" id="UP000630528">
    <property type="component" value="Unassembled WGS sequence"/>
</dbReference>
<proteinExistence type="inferred from homology"/>
<protein>
    <submittedName>
        <fullName evidence="2">Crotonase/enoyl-CoA hydratase family protein</fullName>
    </submittedName>
</protein>
<dbReference type="InterPro" id="IPR014748">
    <property type="entry name" value="Enoyl-CoA_hydra_C"/>
</dbReference>
<dbReference type="PANTHER" id="PTHR43459:SF1">
    <property type="entry name" value="EG:BACN32G11.4 PROTEIN"/>
    <property type="match status" value="1"/>
</dbReference>
<name>A0A934WNJ6_9BURK</name>
<evidence type="ECO:0000256" key="1">
    <source>
        <dbReference type="ARBA" id="ARBA00005254"/>
    </source>
</evidence>
<keyword evidence="3" id="KW-1185">Reference proteome</keyword>
<dbReference type="NCBIfam" id="NF006699">
    <property type="entry name" value="PRK09245.1"/>
    <property type="match status" value="1"/>
</dbReference>
<dbReference type="Pfam" id="PF00378">
    <property type="entry name" value="ECH_1"/>
    <property type="match status" value="1"/>
</dbReference>
<evidence type="ECO:0000313" key="2">
    <source>
        <dbReference type="EMBL" id="MBK6007638.1"/>
    </source>
</evidence>
<comment type="similarity">
    <text evidence="1">Belongs to the enoyl-CoA hydratase/isomerase family.</text>
</comment>